<dbReference type="SUPFAM" id="SSF51261">
    <property type="entry name" value="Duplicated hybrid motif"/>
    <property type="match status" value="1"/>
</dbReference>
<evidence type="ECO:0000256" key="1">
    <source>
        <dbReference type="SAM" id="MobiDB-lite"/>
    </source>
</evidence>
<dbReference type="InterPro" id="IPR050570">
    <property type="entry name" value="Cell_wall_metabolism_enzyme"/>
</dbReference>
<reference evidence="4 5" key="1">
    <citation type="submission" date="2017-05" db="EMBL/GenBank/DDBJ databases">
        <title>Genome sequence of Pediococcus pentosaceus strain SRCM100892.</title>
        <authorList>
            <person name="Cho S.H."/>
        </authorList>
    </citation>
    <scope>NUCLEOTIDE SEQUENCE [LARGE SCALE GENOMIC DNA]</scope>
    <source>
        <strain evidence="4 5">SRCM100892</strain>
    </source>
</reference>
<evidence type="ECO:0000259" key="3">
    <source>
        <dbReference type="Pfam" id="PF01551"/>
    </source>
</evidence>
<protein>
    <recommendedName>
        <fullName evidence="6">Transglycosylase SLT domain-containing protein</fullName>
    </recommendedName>
</protein>
<dbReference type="InterPro" id="IPR023346">
    <property type="entry name" value="Lysozyme-like_dom_sf"/>
</dbReference>
<dbReference type="CDD" id="cd13402">
    <property type="entry name" value="LT_TF-like"/>
    <property type="match status" value="1"/>
</dbReference>
<dbReference type="Pfam" id="PF01464">
    <property type="entry name" value="SLT"/>
    <property type="match status" value="1"/>
</dbReference>
<gene>
    <name evidence="4" type="ORF">S100892_01158</name>
</gene>
<evidence type="ECO:0000259" key="2">
    <source>
        <dbReference type="Pfam" id="PF01464"/>
    </source>
</evidence>
<dbReference type="Gene3D" id="1.10.530.10">
    <property type="match status" value="1"/>
</dbReference>
<dbReference type="SUPFAM" id="SSF53955">
    <property type="entry name" value="Lysozyme-like"/>
    <property type="match status" value="1"/>
</dbReference>
<dbReference type="Gene3D" id="2.70.70.10">
    <property type="entry name" value="Glucose Permease (Domain IIA)"/>
    <property type="match status" value="1"/>
</dbReference>
<name>A0A1Y0VNK6_PEDPE</name>
<dbReference type="AlphaFoldDB" id="A0A1Y0VNK6"/>
<dbReference type="Pfam" id="PF01551">
    <property type="entry name" value="Peptidase_M23"/>
    <property type="match status" value="1"/>
</dbReference>
<dbReference type="GO" id="GO:0004222">
    <property type="term" value="F:metalloendopeptidase activity"/>
    <property type="evidence" value="ECO:0007669"/>
    <property type="project" value="TreeGrafter"/>
</dbReference>
<accession>A0A1Y0VNK6</accession>
<evidence type="ECO:0000313" key="5">
    <source>
        <dbReference type="Proteomes" id="UP000196118"/>
    </source>
</evidence>
<feature type="region of interest" description="Disordered" evidence="1">
    <location>
        <begin position="281"/>
        <end position="309"/>
    </location>
</feature>
<dbReference type="InterPro" id="IPR016047">
    <property type="entry name" value="M23ase_b-sheet_dom"/>
</dbReference>
<organism evidence="4 5">
    <name type="scientific">Pediococcus pentosaceus</name>
    <dbReference type="NCBI Taxonomy" id="1255"/>
    <lineage>
        <taxon>Bacteria</taxon>
        <taxon>Bacillati</taxon>
        <taxon>Bacillota</taxon>
        <taxon>Bacilli</taxon>
        <taxon>Lactobacillales</taxon>
        <taxon>Lactobacillaceae</taxon>
        <taxon>Pediococcus</taxon>
    </lineage>
</organism>
<dbReference type="PANTHER" id="PTHR21666">
    <property type="entry name" value="PEPTIDASE-RELATED"/>
    <property type="match status" value="1"/>
</dbReference>
<evidence type="ECO:0000313" key="4">
    <source>
        <dbReference type="EMBL" id="ARW19731.1"/>
    </source>
</evidence>
<dbReference type="InterPro" id="IPR008258">
    <property type="entry name" value="Transglycosylase_SLT_dom_1"/>
</dbReference>
<sequence length="697" mass="73422">MWNGVHDFFHGITNKLSKTFSNWTSGAMDTLGSFGDKFKSGWNGLVKGVKNIFSGLWDEMKKMASDGLNAVIGVINKGVGGINTVIHTFGGKKQTIKPIGEVHFATGTGSLGSTSFRRAINQITPAVVNDEAGANNPELIFRKSTGNVEYMKEKNAQTVLFPGDEVANATDSARLAPMLGLTHFKDGGIGSFFSGLWDSTKKVVSKIAGSLQQLWKVGTEIVADPAKALTKIMPFSKGGAKGFFPTMVKGGFDFVKKAAGNWWSNLWDMVSLSGDGSGSYGGGWQSPGSGWSHTDSFGSPRGGGVHDGNDFSASVGTAFHAMHGGTVIRVGGAPTGWGPVGYNIVTRDSTGKEIIYQEFGNAKDVKVHKGQHVKTGDVLGKLGHSGLGTGPHLHVGLTNGGSVWGRSGMSTKGWLDITKQHGKDKGSDTDSDTNNSLQKMIKKQVGGGFWKTISKIASMFGGDGGSGTGDPGGAGVQRWKSDVKSALSKLGLSTSASMVSRVLRQINTESSGNPKAMGGTDGLADGHAEGLMQVKPGTFSAYHLSGHNNIWNGYDNILAGLNYAKHRYGSGLSFLGNGHGYANGGIANTPSVFGEAGPEMAIPLSMTRSDRANQLLGETVVHMAKNNPDRLANGDNHLTSSHDLTEIKALLKDTIGKLNEVVQAVYNTALTDQSIHNANKRETDKANYLSNLGKGLI</sequence>
<dbReference type="PANTHER" id="PTHR21666:SF270">
    <property type="entry name" value="MUREIN HYDROLASE ACTIVATOR ENVC"/>
    <property type="match status" value="1"/>
</dbReference>
<dbReference type="CDD" id="cd12797">
    <property type="entry name" value="M23_peptidase"/>
    <property type="match status" value="1"/>
</dbReference>
<feature type="domain" description="Transglycosylase SLT" evidence="2">
    <location>
        <begin position="506"/>
        <end position="575"/>
    </location>
</feature>
<dbReference type="EMBL" id="CP021474">
    <property type="protein sequence ID" value="ARW19731.1"/>
    <property type="molecule type" value="Genomic_DNA"/>
</dbReference>
<dbReference type="Proteomes" id="UP000196118">
    <property type="component" value="Chromosome"/>
</dbReference>
<feature type="domain" description="M23ase beta-sheet core" evidence="3">
    <location>
        <begin position="305"/>
        <end position="401"/>
    </location>
</feature>
<proteinExistence type="predicted"/>
<dbReference type="InterPro" id="IPR011055">
    <property type="entry name" value="Dup_hybrid_motif"/>
</dbReference>
<evidence type="ECO:0008006" key="6">
    <source>
        <dbReference type="Google" id="ProtNLM"/>
    </source>
</evidence>